<dbReference type="SUPFAM" id="SSF53659">
    <property type="entry name" value="Isocitrate/Isopropylmalate dehydrogenase-like"/>
    <property type="match status" value="1"/>
</dbReference>
<keyword evidence="2" id="KW-0560">Oxidoreductase</keyword>
<protein>
    <submittedName>
        <fullName evidence="4">4-hydroxythreonine-4-phosphate dehydrogenase</fullName>
    </submittedName>
</protein>
<evidence type="ECO:0000256" key="3">
    <source>
        <dbReference type="ARBA" id="ARBA00023027"/>
    </source>
</evidence>
<evidence type="ECO:0000313" key="4">
    <source>
        <dbReference type="EMBL" id="SNR63649.1"/>
    </source>
</evidence>
<evidence type="ECO:0000256" key="1">
    <source>
        <dbReference type="ARBA" id="ARBA00022723"/>
    </source>
</evidence>
<reference evidence="4 5" key="1">
    <citation type="submission" date="2017-06" db="EMBL/GenBank/DDBJ databases">
        <authorList>
            <person name="Kim H.J."/>
            <person name="Triplett B.A."/>
        </authorList>
    </citation>
    <scope>NUCLEOTIDE SEQUENCE [LARGE SCALE GENOMIC DNA]</scope>
    <source>
        <strain evidence="4 5">DSM 13116</strain>
    </source>
</reference>
<dbReference type="NCBIfam" id="TIGR00557">
    <property type="entry name" value="pdxA"/>
    <property type="match status" value="1"/>
</dbReference>
<evidence type="ECO:0000256" key="2">
    <source>
        <dbReference type="ARBA" id="ARBA00023002"/>
    </source>
</evidence>
<keyword evidence="3" id="KW-0520">NAD</keyword>
<sequence>MSVLAVTLGDPCGLGPELVVRCLALAGADCARRGETLLFIGPLAALERELAGRPRFFDVLCAGAGLAAELAGHGPGICFVEPEGLAGLDFPPGVPTPAGGLAAGKSLGLAVDLARRGVVQGVVTCPLNKAMLQEAGFDFPGHTEFLAEGLGVGARNVTMHLCGPLPPPAQPGQTPPLALRVSLVTTHPPLADVPRLVTREAILRAIRHTAEFTERLGLLGPIGVCGLNPHAGESGRIGREDEDVVRPTVAEARAAGLNVEGPVPADTLFHFAARGRYSAVVAMYHDQGLAPLKLLHFGEAVNVTLGLPIIRTSPDHGTGYDLVGTGRAKTTSFEAALDLARRLAG</sequence>
<dbReference type="GO" id="GO:0046872">
    <property type="term" value="F:metal ion binding"/>
    <property type="evidence" value="ECO:0007669"/>
    <property type="project" value="UniProtKB-KW"/>
</dbReference>
<dbReference type="OrthoDB" id="9801783at2"/>
<proteinExistence type="predicted"/>
<dbReference type="GO" id="GO:0016491">
    <property type="term" value="F:oxidoreductase activity"/>
    <property type="evidence" value="ECO:0007669"/>
    <property type="project" value="UniProtKB-KW"/>
</dbReference>
<keyword evidence="5" id="KW-1185">Reference proteome</keyword>
<dbReference type="Gene3D" id="3.40.718.10">
    <property type="entry name" value="Isopropylmalate Dehydrogenase"/>
    <property type="match status" value="1"/>
</dbReference>
<dbReference type="Proteomes" id="UP000198324">
    <property type="component" value="Unassembled WGS sequence"/>
</dbReference>
<dbReference type="PANTHER" id="PTHR30004:SF6">
    <property type="entry name" value="D-THREONATE 4-PHOSPHATE DEHYDROGENASE"/>
    <property type="match status" value="1"/>
</dbReference>
<organism evidence="4 5">
    <name type="scientific">Humidesulfovibrio mexicanus</name>
    <dbReference type="NCBI Taxonomy" id="147047"/>
    <lineage>
        <taxon>Bacteria</taxon>
        <taxon>Pseudomonadati</taxon>
        <taxon>Thermodesulfobacteriota</taxon>
        <taxon>Desulfovibrionia</taxon>
        <taxon>Desulfovibrionales</taxon>
        <taxon>Desulfovibrionaceae</taxon>
        <taxon>Humidesulfovibrio</taxon>
    </lineage>
</organism>
<evidence type="ECO:0000313" key="5">
    <source>
        <dbReference type="Proteomes" id="UP000198324"/>
    </source>
</evidence>
<dbReference type="Pfam" id="PF04166">
    <property type="entry name" value="PdxA"/>
    <property type="match status" value="1"/>
</dbReference>
<dbReference type="AlphaFoldDB" id="A0A238Y022"/>
<dbReference type="PANTHER" id="PTHR30004">
    <property type="entry name" value="4-HYDROXYTHREONINE-4-PHOSPHATE DEHYDROGENASE"/>
    <property type="match status" value="1"/>
</dbReference>
<name>A0A238Y022_9BACT</name>
<accession>A0A238Y022</accession>
<dbReference type="RefSeq" id="WP_089271394.1">
    <property type="nucleotide sequence ID" value="NZ_FZOC01000001.1"/>
</dbReference>
<dbReference type="EMBL" id="FZOC01000001">
    <property type="protein sequence ID" value="SNR63649.1"/>
    <property type="molecule type" value="Genomic_DNA"/>
</dbReference>
<dbReference type="GO" id="GO:0051287">
    <property type="term" value="F:NAD binding"/>
    <property type="evidence" value="ECO:0007669"/>
    <property type="project" value="InterPro"/>
</dbReference>
<gene>
    <name evidence="4" type="ORF">SAMN04488503_0516</name>
</gene>
<keyword evidence="1" id="KW-0479">Metal-binding</keyword>
<dbReference type="InterPro" id="IPR005255">
    <property type="entry name" value="PdxA_fam"/>
</dbReference>